<gene>
    <name evidence="1" type="ORF">GQF42_03205</name>
</gene>
<dbReference type="EMBL" id="CP047020">
    <property type="protein sequence ID" value="QHA02432.1"/>
    <property type="molecule type" value="Genomic_DNA"/>
</dbReference>
<sequence>MRRIAGRPVGFECPAQRGDERTQCANGAGWRIGPQAARTEKPKITSNLVEPGVTLAIARTCTVPLPASGWGNRSLLFRVPAGSLVNFSPAPAPGDCREVRAVSGEVG</sequence>
<accession>A0A6I6MSH3</accession>
<reference evidence="1 2" key="1">
    <citation type="submission" date="2019-12" db="EMBL/GenBank/DDBJ databases">
        <title>Streptomyces sp. strain T44 isolated from rhizosphere soil of Broussonetia papyrifera.</title>
        <authorList>
            <person name="Mo P."/>
        </authorList>
    </citation>
    <scope>NUCLEOTIDE SEQUENCE [LARGE SCALE GENOMIC DNA]</scope>
    <source>
        <strain evidence="1 2">T44</strain>
    </source>
</reference>
<organism evidence="1 2">
    <name type="scientific">Streptomyces broussonetiae</name>
    <dbReference type="NCBI Taxonomy" id="2686304"/>
    <lineage>
        <taxon>Bacteria</taxon>
        <taxon>Bacillati</taxon>
        <taxon>Actinomycetota</taxon>
        <taxon>Actinomycetes</taxon>
        <taxon>Kitasatosporales</taxon>
        <taxon>Streptomycetaceae</taxon>
        <taxon>Streptomyces</taxon>
    </lineage>
</organism>
<proteinExistence type="predicted"/>
<evidence type="ECO:0000313" key="2">
    <source>
        <dbReference type="Proteomes" id="UP000436138"/>
    </source>
</evidence>
<dbReference type="Proteomes" id="UP000436138">
    <property type="component" value="Chromosome"/>
</dbReference>
<evidence type="ECO:0000313" key="1">
    <source>
        <dbReference type="EMBL" id="QHA02432.1"/>
    </source>
</evidence>
<dbReference type="KEGG" id="sbro:GQF42_03205"/>
<name>A0A6I6MSH3_9ACTN</name>
<keyword evidence="2" id="KW-1185">Reference proteome</keyword>
<dbReference type="AlphaFoldDB" id="A0A6I6MSH3"/>
<dbReference type="RefSeq" id="WP_158917421.1">
    <property type="nucleotide sequence ID" value="NZ_CP047020.1"/>
</dbReference>
<protein>
    <submittedName>
        <fullName evidence="1">Uncharacterized protein</fullName>
    </submittedName>
</protein>